<dbReference type="EMBL" id="QGNW01002212">
    <property type="protein sequence ID" value="RVW22919.1"/>
    <property type="molecule type" value="Genomic_DNA"/>
</dbReference>
<evidence type="ECO:0000313" key="2">
    <source>
        <dbReference type="EMBL" id="RVW22919.1"/>
    </source>
</evidence>
<dbReference type="PANTHER" id="PTHR48475:SF1">
    <property type="entry name" value="RNASE H TYPE-1 DOMAIN-CONTAINING PROTEIN"/>
    <property type="match status" value="1"/>
</dbReference>
<name>A0A438CIC0_VITVI</name>
<reference evidence="2 3" key="1">
    <citation type="journal article" date="2018" name="PLoS Genet.">
        <title>Population sequencing reveals clonal diversity and ancestral inbreeding in the grapevine cultivar Chardonnay.</title>
        <authorList>
            <person name="Roach M.J."/>
            <person name="Johnson D.L."/>
            <person name="Bohlmann J."/>
            <person name="van Vuuren H.J."/>
            <person name="Jones S.J."/>
            <person name="Pretorius I.S."/>
            <person name="Schmidt S.A."/>
            <person name="Borneman A.R."/>
        </authorList>
    </citation>
    <scope>NUCLEOTIDE SEQUENCE [LARGE SCALE GENOMIC DNA]</scope>
    <source>
        <strain evidence="3">cv. Chardonnay</strain>
        <tissue evidence="2">Leaf</tissue>
    </source>
</reference>
<dbReference type="AlphaFoldDB" id="A0A438CIC0"/>
<gene>
    <name evidence="2" type="primary">GIN1_62</name>
    <name evidence="2" type="ORF">CK203_101591</name>
</gene>
<dbReference type="GO" id="GO:0015074">
    <property type="term" value="P:DNA integration"/>
    <property type="evidence" value="ECO:0007669"/>
    <property type="project" value="InterPro"/>
</dbReference>
<feature type="domain" description="Integrase catalytic" evidence="1">
    <location>
        <begin position="219"/>
        <end position="310"/>
    </location>
</feature>
<organism evidence="2 3">
    <name type="scientific">Vitis vinifera</name>
    <name type="common">Grape</name>
    <dbReference type="NCBI Taxonomy" id="29760"/>
    <lineage>
        <taxon>Eukaryota</taxon>
        <taxon>Viridiplantae</taxon>
        <taxon>Streptophyta</taxon>
        <taxon>Embryophyta</taxon>
        <taxon>Tracheophyta</taxon>
        <taxon>Spermatophyta</taxon>
        <taxon>Magnoliopsida</taxon>
        <taxon>eudicotyledons</taxon>
        <taxon>Gunneridae</taxon>
        <taxon>Pentapetalae</taxon>
        <taxon>rosids</taxon>
        <taxon>Vitales</taxon>
        <taxon>Vitaceae</taxon>
        <taxon>Viteae</taxon>
        <taxon>Vitis</taxon>
    </lineage>
</organism>
<accession>A0A438CIC0</accession>
<dbReference type="Gene3D" id="3.30.420.10">
    <property type="entry name" value="Ribonuclease H-like superfamily/Ribonuclease H"/>
    <property type="match status" value="2"/>
</dbReference>
<protein>
    <submittedName>
        <fullName evidence="2">Gypsy retrotransposon integrase-like protein 1</fullName>
    </submittedName>
</protein>
<dbReference type="GO" id="GO:0003676">
    <property type="term" value="F:nucleic acid binding"/>
    <property type="evidence" value="ECO:0007669"/>
    <property type="project" value="InterPro"/>
</dbReference>
<evidence type="ECO:0000313" key="3">
    <source>
        <dbReference type="Proteomes" id="UP000288805"/>
    </source>
</evidence>
<dbReference type="InterPro" id="IPR036397">
    <property type="entry name" value="RNaseH_sf"/>
</dbReference>
<comment type="caution">
    <text evidence="2">The sequence shown here is derived from an EMBL/GenBank/DDBJ whole genome shotgun (WGS) entry which is preliminary data.</text>
</comment>
<dbReference type="Proteomes" id="UP000288805">
    <property type="component" value="Unassembled WGS sequence"/>
</dbReference>
<dbReference type="InterPro" id="IPR012337">
    <property type="entry name" value="RNaseH-like_sf"/>
</dbReference>
<dbReference type="PROSITE" id="PS50994">
    <property type="entry name" value="INTEGRASE"/>
    <property type="match status" value="1"/>
</dbReference>
<evidence type="ECO:0000259" key="1">
    <source>
        <dbReference type="PROSITE" id="PS50994"/>
    </source>
</evidence>
<dbReference type="InterPro" id="IPR001584">
    <property type="entry name" value="Integrase_cat-core"/>
</dbReference>
<dbReference type="PANTHER" id="PTHR48475">
    <property type="entry name" value="RIBONUCLEASE H"/>
    <property type="match status" value="1"/>
</dbReference>
<dbReference type="SUPFAM" id="SSF53098">
    <property type="entry name" value="Ribonuclease H-like"/>
    <property type="match status" value="1"/>
</dbReference>
<proteinExistence type="predicted"/>
<sequence>MTEYSVCLISRLDPLRYLFDRPALTGRLMRWLVLLTEFDIQYVSQKSIKGSIVADHLASLPISEGRPVDDDFPDEEFIAMTSLSGGACTSMVQPISQVEYEACILGLETALELDIRQMESCGWRFDDLRYHLPRAQNRFADALATLASSVDIPIDVVIRPLLIESRRSADGMLLLCLDRASADRVMREVHAGVCGPHMGGHMLAIHGDLIHAPPSELHALTSPWPFSVWGIDIIGKVSPKSSSGHEFILVAIDYFTKWVEAASYARLTSARVASFIRSHIICRYGVPHELISDRGGTSELRPQTNGAVEAANKNIKRILRKMVETSRDWSEKLPFALWAYRTSFRTSTGATPYSLVYGMEAVLPVETEMGSLRVALEQQISETEWAQARFDQLNLLDERRLRAADHVQAYQRKMARAFKKRVKPRPLQKGDLVLRILRGLIGDPRGKFRPSWSGPYVIRELTPEGAAWLTDLDGNQFSEPTNVDQLKKYYV</sequence>